<accession>A0AAE1CWX1</accession>
<name>A0AAE1CWX1_9GAST</name>
<evidence type="ECO:0000313" key="2">
    <source>
        <dbReference type="Proteomes" id="UP001283361"/>
    </source>
</evidence>
<dbReference type="AlphaFoldDB" id="A0AAE1CWX1"/>
<dbReference type="EMBL" id="JAWDGP010006383">
    <property type="protein sequence ID" value="KAK3741938.1"/>
    <property type="molecule type" value="Genomic_DNA"/>
</dbReference>
<dbReference type="Proteomes" id="UP001283361">
    <property type="component" value="Unassembled WGS sequence"/>
</dbReference>
<evidence type="ECO:0000313" key="1">
    <source>
        <dbReference type="EMBL" id="KAK3741938.1"/>
    </source>
</evidence>
<sequence>MHKHLYPRRRKAQIQQANRYILTNYAADVEALVYGIAKAEQHRGECKQVAIFTVAKSVLETRAGDKLPDLTRKLKKPSQCHRVVLQRITAHIFQRLLLNCLSLYLR</sequence>
<protein>
    <submittedName>
        <fullName evidence="1">Uncharacterized protein</fullName>
    </submittedName>
</protein>
<gene>
    <name evidence="1" type="ORF">RRG08_024686</name>
</gene>
<proteinExistence type="predicted"/>
<organism evidence="1 2">
    <name type="scientific">Elysia crispata</name>
    <name type="common">lettuce slug</name>
    <dbReference type="NCBI Taxonomy" id="231223"/>
    <lineage>
        <taxon>Eukaryota</taxon>
        <taxon>Metazoa</taxon>
        <taxon>Spiralia</taxon>
        <taxon>Lophotrochozoa</taxon>
        <taxon>Mollusca</taxon>
        <taxon>Gastropoda</taxon>
        <taxon>Heterobranchia</taxon>
        <taxon>Euthyneura</taxon>
        <taxon>Panpulmonata</taxon>
        <taxon>Sacoglossa</taxon>
        <taxon>Placobranchoidea</taxon>
        <taxon>Plakobranchidae</taxon>
        <taxon>Elysia</taxon>
    </lineage>
</organism>
<comment type="caution">
    <text evidence="1">The sequence shown here is derived from an EMBL/GenBank/DDBJ whole genome shotgun (WGS) entry which is preliminary data.</text>
</comment>
<reference evidence="1" key="1">
    <citation type="journal article" date="2023" name="G3 (Bethesda)">
        <title>A reference genome for the long-term kleptoplast-retaining sea slug Elysia crispata morphotype clarki.</title>
        <authorList>
            <person name="Eastman K.E."/>
            <person name="Pendleton A.L."/>
            <person name="Shaikh M.A."/>
            <person name="Suttiyut T."/>
            <person name="Ogas R."/>
            <person name="Tomko P."/>
            <person name="Gavelis G."/>
            <person name="Widhalm J.R."/>
            <person name="Wisecaver J.H."/>
        </authorList>
    </citation>
    <scope>NUCLEOTIDE SEQUENCE</scope>
    <source>
        <strain evidence="1">ECLA1</strain>
    </source>
</reference>
<keyword evidence="2" id="KW-1185">Reference proteome</keyword>